<accession>A0AAP0G3F8</accession>
<dbReference type="EMBL" id="JBBWWQ010000011">
    <property type="protein sequence ID" value="KAK8935569.1"/>
    <property type="molecule type" value="Genomic_DNA"/>
</dbReference>
<evidence type="ECO:0000313" key="2">
    <source>
        <dbReference type="Proteomes" id="UP001418222"/>
    </source>
</evidence>
<dbReference type="Proteomes" id="UP001418222">
    <property type="component" value="Unassembled WGS sequence"/>
</dbReference>
<organism evidence="1 2">
    <name type="scientific">Platanthera zijinensis</name>
    <dbReference type="NCBI Taxonomy" id="2320716"/>
    <lineage>
        <taxon>Eukaryota</taxon>
        <taxon>Viridiplantae</taxon>
        <taxon>Streptophyta</taxon>
        <taxon>Embryophyta</taxon>
        <taxon>Tracheophyta</taxon>
        <taxon>Spermatophyta</taxon>
        <taxon>Magnoliopsida</taxon>
        <taxon>Liliopsida</taxon>
        <taxon>Asparagales</taxon>
        <taxon>Orchidaceae</taxon>
        <taxon>Orchidoideae</taxon>
        <taxon>Orchideae</taxon>
        <taxon>Orchidinae</taxon>
        <taxon>Platanthera</taxon>
    </lineage>
</organism>
<evidence type="ECO:0000313" key="1">
    <source>
        <dbReference type="EMBL" id="KAK8935569.1"/>
    </source>
</evidence>
<name>A0AAP0G3F8_9ASPA</name>
<gene>
    <name evidence="1" type="ORF">KSP39_PZI013970</name>
</gene>
<keyword evidence="2" id="KW-1185">Reference proteome</keyword>
<dbReference type="AlphaFoldDB" id="A0AAP0G3F8"/>
<comment type="caution">
    <text evidence="1">The sequence shown here is derived from an EMBL/GenBank/DDBJ whole genome shotgun (WGS) entry which is preliminary data.</text>
</comment>
<reference evidence="1 2" key="1">
    <citation type="journal article" date="2022" name="Nat. Plants">
        <title>Genomes of leafy and leafless Platanthera orchids illuminate the evolution of mycoheterotrophy.</title>
        <authorList>
            <person name="Li M.H."/>
            <person name="Liu K.W."/>
            <person name="Li Z."/>
            <person name="Lu H.C."/>
            <person name="Ye Q.L."/>
            <person name="Zhang D."/>
            <person name="Wang J.Y."/>
            <person name="Li Y.F."/>
            <person name="Zhong Z.M."/>
            <person name="Liu X."/>
            <person name="Yu X."/>
            <person name="Liu D.K."/>
            <person name="Tu X.D."/>
            <person name="Liu B."/>
            <person name="Hao Y."/>
            <person name="Liao X.Y."/>
            <person name="Jiang Y.T."/>
            <person name="Sun W.H."/>
            <person name="Chen J."/>
            <person name="Chen Y.Q."/>
            <person name="Ai Y."/>
            <person name="Zhai J.W."/>
            <person name="Wu S.S."/>
            <person name="Zhou Z."/>
            <person name="Hsiao Y.Y."/>
            <person name="Wu W.L."/>
            <person name="Chen Y.Y."/>
            <person name="Lin Y.F."/>
            <person name="Hsu J.L."/>
            <person name="Li C.Y."/>
            <person name="Wang Z.W."/>
            <person name="Zhao X."/>
            <person name="Zhong W.Y."/>
            <person name="Ma X.K."/>
            <person name="Ma L."/>
            <person name="Huang J."/>
            <person name="Chen G.Z."/>
            <person name="Huang M.Z."/>
            <person name="Huang L."/>
            <person name="Peng D.H."/>
            <person name="Luo Y.B."/>
            <person name="Zou S.Q."/>
            <person name="Chen S.P."/>
            <person name="Lan S."/>
            <person name="Tsai W.C."/>
            <person name="Van de Peer Y."/>
            <person name="Liu Z.J."/>
        </authorList>
    </citation>
    <scope>NUCLEOTIDE SEQUENCE [LARGE SCALE GENOMIC DNA]</scope>
    <source>
        <strain evidence="1">Lor287</strain>
    </source>
</reference>
<protein>
    <submittedName>
        <fullName evidence="1">Uncharacterized protein</fullName>
    </submittedName>
</protein>
<proteinExistence type="predicted"/>
<sequence length="271" mass="30173">MPVLFREKTLSGTTYPRKGFKPTPFRIFHVDFHQSIRWVAILKWSPDSKGISTSAAASVVRIFCKVKRPVWEQLITHNLHQWPKPRLGICSVTAWSLLDDSMDEGFSSAIVVHAGFQFEPTWEALPNASLIRLVLTQRLGRTVVSGLAFPFGKGEISSRIASESFCKASVLRIEQTSVMVVIRFCSRTVPPSPTVRAFGAVGYALDPTDLFSYGVVRPREGNFASIEGRNILRPVGGPVTLKRDLEELQSMGGRSIILLSKNDALLFGIRW</sequence>